<keyword evidence="4 10" id="KW-0813">Transport</keyword>
<name>A0A438KDB9_VITVI</name>
<keyword evidence="6" id="KW-1133">Transmembrane helix</keyword>
<keyword evidence="8 10" id="KW-0445">Lipid transport</keyword>
<keyword evidence="5" id="KW-0812">Transmembrane</keyword>
<feature type="compositionally biased region" description="Basic and acidic residues" evidence="11">
    <location>
        <begin position="424"/>
        <end position="434"/>
    </location>
</feature>
<dbReference type="AlphaFoldDB" id="A0A438KDB9"/>
<evidence type="ECO:0000256" key="10">
    <source>
        <dbReference type="RuleBase" id="RU364027"/>
    </source>
</evidence>
<evidence type="ECO:0000256" key="1">
    <source>
        <dbReference type="ARBA" id="ARBA00004511"/>
    </source>
</evidence>
<comment type="subcellular location">
    <subcellularLocation>
        <location evidence="1 10">Preautophagosomal structure membrane</location>
        <topology evidence="1 10">Multi-pass membrane protein</topology>
    </subcellularLocation>
</comment>
<evidence type="ECO:0000256" key="2">
    <source>
        <dbReference type="ARBA" id="ARBA00006185"/>
    </source>
</evidence>
<evidence type="ECO:0000256" key="9">
    <source>
        <dbReference type="ARBA" id="ARBA00023136"/>
    </source>
</evidence>
<proteinExistence type="inferred from homology"/>
<dbReference type="PANTHER" id="PTHR13038:SF10">
    <property type="entry name" value="AUTOPHAGY-RELATED PROTEIN 9"/>
    <property type="match status" value="1"/>
</dbReference>
<gene>
    <name evidence="12" type="primary">ATG9_3</name>
    <name evidence="12" type="ORF">CK203_008867</name>
</gene>
<comment type="similarity">
    <text evidence="2 10">Belongs to the ATG9 family.</text>
</comment>
<dbReference type="GO" id="GO:0034045">
    <property type="term" value="C:phagophore assembly site membrane"/>
    <property type="evidence" value="ECO:0007669"/>
    <property type="project" value="UniProtKB-SubCell"/>
</dbReference>
<evidence type="ECO:0000256" key="3">
    <source>
        <dbReference type="ARBA" id="ARBA00018074"/>
    </source>
</evidence>
<dbReference type="GO" id="GO:0006914">
    <property type="term" value="P:autophagy"/>
    <property type="evidence" value="ECO:0007669"/>
    <property type="project" value="UniProtKB-KW"/>
</dbReference>
<comment type="caution">
    <text evidence="12">The sequence shown here is derived from an EMBL/GenBank/DDBJ whole genome shotgun (WGS) entry which is preliminary data.</text>
</comment>
<reference evidence="12 13" key="1">
    <citation type="journal article" date="2018" name="PLoS Genet.">
        <title>Population sequencing reveals clonal diversity and ancestral inbreeding in the grapevine cultivar Chardonnay.</title>
        <authorList>
            <person name="Roach M.J."/>
            <person name="Johnson D.L."/>
            <person name="Bohlmann J."/>
            <person name="van Vuuren H.J."/>
            <person name="Jones S.J."/>
            <person name="Pretorius I.S."/>
            <person name="Schmidt S.A."/>
            <person name="Borneman A.R."/>
        </authorList>
    </citation>
    <scope>NUCLEOTIDE SEQUENCE [LARGE SCALE GENOMIC DNA]</scope>
    <source>
        <strain evidence="13">cv. Chardonnay</strain>
        <tissue evidence="12">Leaf</tissue>
    </source>
</reference>
<evidence type="ECO:0000256" key="11">
    <source>
        <dbReference type="SAM" id="MobiDB-lite"/>
    </source>
</evidence>
<dbReference type="PANTHER" id="PTHR13038">
    <property type="entry name" value="APG9 AUTOPHAGY 9"/>
    <property type="match status" value="1"/>
</dbReference>
<evidence type="ECO:0000256" key="5">
    <source>
        <dbReference type="ARBA" id="ARBA00022692"/>
    </source>
</evidence>
<keyword evidence="9" id="KW-0472">Membrane</keyword>
<organism evidence="12 13">
    <name type="scientific">Vitis vinifera</name>
    <name type="common">Grape</name>
    <dbReference type="NCBI Taxonomy" id="29760"/>
    <lineage>
        <taxon>Eukaryota</taxon>
        <taxon>Viridiplantae</taxon>
        <taxon>Streptophyta</taxon>
        <taxon>Embryophyta</taxon>
        <taxon>Tracheophyta</taxon>
        <taxon>Spermatophyta</taxon>
        <taxon>Magnoliopsida</taxon>
        <taxon>eudicotyledons</taxon>
        <taxon>Gunneridae</taxon>
        <taxon>Pentapetalae</taxon>
        <taxon>rosids</taxon>
        <taxon>Vitales</taxon>
        <taxon>Vitaceae</taxon>
        <taxon>Viteae</taxon>
        <taxon>Vitis</taxon>
    </lineage>
</organism>
<dbReference type="Proteomes" id="UP000288805">
    <property type="component" value="Unassembled WGS sequence"/>
</dbReference>
<evidence type="ECO:0000256" key="8">
    <source>
        <dbReference type="ARBA" id="ARBA00023055"/>
    </source>
</evidence>
<evidence type="ECO:0000256" key="6">
    <source>
        <dbReference type="ARBA" id="ARBA00022989"/>
    </source>
</evidence>
<dbReference type="InterPro" id="IPR007241">
    <property type="entry name" value="Autophagy-rel_prot_9"/>
</dbReference>
<evidence type="ECO:0000313" key="13">
    <source>
        <dbReference type="Proteomes" id="UP000288805"/>
    </source>
</evidence>
<dbReference type="GO" id="GO:0006869">
    <property type="term" value="P:lipid transport"/>
    <property type="evidence" value="ECO:0007669"/>
    <property type="project" value="UniProtKB-KW"/>
</dbReference>
<sequence length="472" mass="55383">MQIFGRNLFWYAAVFGTITAISRAAVTDELLVLDPEGAMSLVVQHTHYLPKRWRGKENSELVRMEFETLFQYTGMMLLEEIASIFLTPCLLLFVVPKRVDDILQFIEDFTVHVEGVGHVCSFSVFDFQNHGNSIMVHHIIHLNLRGVLRVASTSELFVRYKWFPWKSELYISCTASHIGSSYFTCSFQSSYPSWEPDAQGKQFLSTLRTFREEKLQGHGTRPAFSPPRIWRGSPNLRGQIDRNGLFLREMLQNSPRIGYQSGSLWLIDADQKSHPYLLDWYYTSRPHAENGNSNDIPRVPYEVAEEHPKDFWMPSNFNQREVRYDGEFWHHQFDDRSQSHLEASTSGPFFRESVLQHHDSGHVSTLPRAVDKSLEEGQGQDLDWRKFHKSLDHEQHLEWRKSHKSPDHEQQQLDWREPHKSLDHEQHFDWRDSHNSLGQEQQVDRRNSHKTLDEDHHGDQYSSHKSPDEELF</sequence>
<protein>
    <recommendedName>
        <fullName evidence="3 10">Autophagy-related protein 9</fullName>
    </recommendedName>
</protein>
<keyword evidence="7 10" id="KW-0072">Autophagy</keyword>
<evidence type="ECO:0000313" key="12">
    <source>
        <dbReference type="EMBL" id="RVX19206.1"/>
    </source>
</evidence>
<evidence type="ECO:0000256" key="7">
    <source>
        <dbReference type="ARBA" id="ARBA00023006"/>
    </source>
</evidence>
<feature type="region of interest" description="Disordered" evidence="11">
    <location>
        <begin position="424"/>
        <end position="472"/>
    </location>
</feature>
<dbReference type="Pfam" id="PF04109">
    <property type="entry name" value="ATG9"/>
    <property type="match status" value="1"/>
</dbReference>
<evidence type="ECO:0000256" key="4">
    <source>
        <dbReference type="ARBA" id="ARBA00022448"/>
    </source>
</evidence>
<accession>A0A438KDB9</accession>
<feature type="compositionally biased region" description="Basic and acidic residues" evidence="11">
    <location>
        <begin position="442"/>
        <end position="459"/>
    </location>
</feature>
<comment type="function">
    <text evidence="10">Phospholipid scramblase involved in autophagy. Cycles between the preautophagosomal structure/phagophore assembly site (PAS) and the cytoplasmic vesicle pool and supplies membrane for the growing autophagosome. Lipid scramblase activity plays a key role in preautophagosomal structure/phagophore assembly by distributing the phospholipids that arrive through ATG2 from the cytoplasmic to the luminal leaflet of the bilayer, thereby driving autophagosomal membrane expansion.</text>
</comment>
<dbReference type="EMBL" id="QGNW01000009">
    <property type="protein sequence ID" value="RVX19206.1"/>
    <property type="molecule type" value="Genomic_DNA"/>
</dbReference>